<gene>
    <name evidence="1" type="ORF">PR048_005792</name>
</gene>
<dbReference type="EMBL" id="JARBHB010000002">
    <property type="protein sequence ID" value="KAJ8893206.1"/>
    <property type="molecule type" value="Genomic_DNA"/>
</dbReference>
<accession>A0ABQ9I9A3</accession>
<proteinExistence type="predicted"/>
<keyword evidence="2" id="KW-1185">Reference proteome</keyword>
<comment type="caution">
    <text evidence="1">The sequence shown here is derived from an EMBL/GenBank/DDBJ whole genome shotgun (WGS) entry which is preliminary data.</text>
</comment>
<name>A0ABQ9I9A3_9NEOP</name>
<sequence length="114" mass="13190">MTPRILKPFPFRIQPGTLMQGELWKTVLGTLLIDLVYYEHPSHSVLRTREKLSQPYALCITFYVTATTFDTHVRDEHIPAGVSQKEGNPGNNLHPYRHFNHEMCHTSVKKLEMS</sequence>
<dbReference type="Proteomes" id="UP001159363">
    <property type="component" value="Chromosome 2"/>
</dbReference>
<organism evidence="1 2">
    <name type="scientific">Dryococelus australis</name>
    <dbReference type="NCBI Taxonomy" id="614101"/>
    <lineage>
        <taxon>Eukaryota</taxon>
        <taxon>Metazoa</taxon>
        <taxon>Ecdysozoa</taxon>
        <taxon>Arthropoda</taxon>
        <taxon>Hexapoda</taxon>
        <taxon>Insecta</taxon>
        <taxon>Pterygota</taxon>
        <taxon>Neoptera</taxon>
        <taxon>Polyneoptera</taxon>
        <taxon>Phasmatodea</taxon>
        <taxon>Verophasmatodea</taxon>
        <taxon>Anareolatae</taxon>
        <taxon>Phasmatidae</taxon>
        <taxon>Eurycanthinae</taxon>
        <taxon>Dryococelus</taxon>
    </lineage>
</organism>
<evidence type="ECO:0000313" key="1">
    <source>
        <dbReference type="EMBL" id="KAJ8893206.1"/>
    </source>
</evidence>
<evidence type="ECO:0000313" key="2">
    <source>
        <dbReference type="Proteomes" id="UP001159363"/>
    </source>
</evidence>
<protein>
    <submittedName>
        <fullName evidence="1">Uncharacterized protein</fullName>
    </submittedName>
</protein>
<reference evidence="1 2" key="1">
    <citation type="submission" date="2023-02" db="EMBL/GenBank/DDBJ databases">
        <title>LHISI_Scaffold_Assembly.</title>
        <authorList>
            <person name="Stuart O.P."/>
            <person name="Cleave R."/>
            <person name="Magrath M.J.L."/>
            <person name="Mikheyev A.S."/>
        </authorList>
    </citation>
    <scope>NUCLEOTIDE SEQUENCE [LARGE SCALE GENOMIC DNA]</scope>
    <source>
        <strain evidence="1">Daus_M_001</strain>
        <tissue evidence="1">Leg muscle</tissue>
    </source>
</reference>